<dbReference type="Proteomes" id="UP000790580">
    <property type="component" value="Unassembled WGS sequence"/>
</dbReference>
<evidence type="ECO:0000256" key="4">
    <source>
        <dbReference type="ARBA" id="ARBA00022777"/>
    </source>
</evidence>
<dbReference type="InterPro" id="IPR011990">
    <property type="entry name" value="TPR-like_helical_dom_sf"/>
</dbReference>
<dbReference type="InterPro" id="IPR019734">
    <property type="entry name" value="TPR_rpt"/>
</dbReference>
<dbReference type="PANTHER" id="PTHR43289">
    <property type="entry name" value="MITOGEN-ACTIVATED PROTEIN KINASE KINASE KINASE 20-RELATED"/>
    <property type="match status" value="1"/>
</dbReference>
<name>A0ABS6K0L5_9BACI</name>
<evidence type="ECO:0000256" key="1">
    <source>
        <dbReference type="ARBA" id="ARBA00012513"/>
    </source>
</evidence>
<dbReference type="Gene3D" id="3.30.200.20">
    <property type="entry name" value="Phosphorylase Kinase, domain 1"/>
    <property type="match status" value="1"/>
</dbReference>
<comment type="caution">
    <text evidence="11">The sequence shown here is derived from an EMBL/GenBank/DDBJ whole genome shotgun (WGS) entry which is preliminary data.</text>
</comment>
<dbReference type="Pfam" id="PF13174">
    <property type="entry name" value="TPR_6"/>
    <property type="match status" value="1"/>
</dbReference>
<accession>A0ABS6K0L5</accession>
<dbReference type="PANTHER" id="PTHR43289:SF6">
    <property type="entry name" value="SERINE_THREONINE-PROTEIN KINASE NEKL-3"/>
    <property type="match status" value="1"/>
</dbReference>
<dbReference type="PROSITE" id="PS00107">
    <property type="entry name" value="PROTEIN_KINASE_ATP"/>
    <property type="match status" value="1"/>
</dbReference>
<feature type="binding site" evidence="7">
    <location>
        <position position="41"/>
    </location>
    <ligand>
        <name>ATP</name>
        <dbReference type="ChEBI" id="CHEBI:30616"/>
    </ligand>
</feature>
<keyword evidence="9" id="KW-1133">Transmembrane helix</keyword>
<keyword evidence="2" id="KW-0808">Transferase</keyword>
<evidence type="ECO:0000313" key="12">
    <source>
        <dbReference type="Proteomes" id="UP000790580"/>
    </source>
</evidence>
<dbReference type="Gene3D" id="1.10.510.10">
    <property type="entry name" value="Transferase(Phosphotransferase) domain 1"/>
    <property type="match status" value="1"/>
</dbReference>
<keyword evidence="12" id="KW-1185">Reference proteome</keyword>
<dbReference type="SMART" id="SM00220">
    <property type="entry name" value="S_TKc"/>
    <property type="match status" value="1"/>
</dbReference>
<sequence>MLKIGSVVDDRYEILKEIGRGGMSVVYLAMDNRLNKSLVVKDIRKRANSNNELLLNSLVVEANMLKKLDHGSLPKIYDIIESTGDIYVVMDYIEGESLGEKLKREQAIAPDLVIDWAKQLSIVLGYLHSRQPNPIIYRDMKPDNVMLTPEGKIKLIDFGIAREFKTESSTDTTNLGSKPYAAPEQKSGKQTDARSDIYSLGMTLYHLVTGKTINEPPFEVKPIRYWDPSFPEGLEHIINKCTMTEPSERYQTCEELLYDLENIDKLTSGYKRQLYKKLAIFAIPVVLFFSSVTTSYVGYSAIQEEIFRDYRNLIDESTRYVLDGEDMLAVETLEYAIEEVDRRSADAYINMLDIYISRGETDVGLSRIESYINAGFGRVDRNDDVLFKVGMTYFDIMRDYRLATRYFERVDESAIPDAQYYITLATTLGQMNIDYNEFADDLLAFWEYTDSLPNDVRKIENYIALANVYSSYKMQLPQANSNTIELIMSAKDLVQRTGDEQMEYMYEVEFEEKLAQAFHSRGVEGTDLEQTRSDFERAIDHYNMLLELDVSYREEAMMRIGVIYNAMGEEWRAVEQYQLTIEEFPKSLATYRRYIELLLDIEQSKPAEERNYTRALEVFEEASLLDGADEDDAFQRIVRRLNTLNLL</sequence>
<dbReference type="EC" id="2.7.11.1" evidence="1"/>
<feature type="region of interest" description="Disordered" evidence="8">
    <location>
        <begin position="169"/>
        <end position="192"/>
    </location>
</feature>
<evidence type="ECO:0000313" key="11">
    <source>
        <dbReference type="EMBL" id="MBU9724263.1"/>
    </source>
</evidence>
<dbReference type="PROSITE" id="PS00108">
    <property type="entry name" value="PROTEIN_KINASE_ST"/>
    <property type="match status" value="1"/>
</dbReference>
<evidence type="ECO:0000259" key="10">
    <source>
        <dbReference type="PROSITE" id="PS50011"/>
    </source>
</evidence>
<dbReference type="GO" id="GO:0016301">
    <property type="term" value="F:kinase activity"/>
    <property type="evidence" value="ECO:0007669"/>
    <property type="project" value="UniProtKB-KW"/>
</dbReference>
<proteinExistence type="predicted"/>
<feature type="repeat" description="TPR" evidence="6">
    <location>
        <begin position="554"/>
        <end position="587"/>
    </location>
</feature>
<dbReference type="Pfam" id="PF00069">
    <property type="entry name" value="Pkinase"/>
    <property type="match status" value="1"/>
</dbReference>
<feature type="domain" description="Protein kinase" evidence="10">
    <location>
        <begin position="12"/>
        <end position="261"/>
    </location>
</feature>
<evidence type="ECO:0000256" key="3">
    <source>
        <dbReference type="ARBA" id="ARBA00022741"/>
    </source>
</evidence>
<evidence type="ECO:0000256" key="6">
    <source>
        <dbReference type="PROSITE-ProRule" id="PRU00339"/>
    </source>
</evidence>
<dbReference type="PROSITE" id="PS50011">
    <property type="entry name" value="PROTEIN_KINASE_DOM"/>
    <property type="match status" value="1"/>
</dbReference>
<dbReference type="CDD" id="cd14014">
    <property type="entry name" value="STKc_PknB_like"/>
    <property type="match status" value="1"/>
</dbReference>
<dbReference type="SUPFAM" id="SSF56112">
    <property type="entry name" value="Protein kinase-like (PK-like)"/>
    <property type="match status" value="1"/>
</dbReference>
<keyword evidence="9" id="KW-0812">Transmembrane</keyword>
<evidence type="ECO:0000256" key="5">
    <source>
        <dbReference type="ARBA" id="ARBA00022840"/>
    </source>
</evidence>
<feature type="transmembrane region" description="Helical" evidence="9">
    <location>
        <begin position="278"/>
        <end position="299"/>
    </location>
</feature>
<keyword evidence="6" id="KW-0802">TPR repeat</keyword>
<dbReference type="InterPro" id="IPR008271">
    <property type="entry name" value="Ser/Thr_kinase_AS"/>
</dbReference>
<dbReference type="EMBL" id="JAHQCR010000090">
    <property type="protein sequence ID" value="MBU9724263.1"/>
    <property type="molecule type" value="Genomic_DNA"/>
</dbReference>
<keyword evidence="4 11" id="KW-0418">Kinase</keyword>
<evidence type="ECO:0000256" key="8">
    <source>
        <dbReference type="SAM" id="MobiDB-lite"/>
    </source>
</evidence>
<dbReference type="PROSITE" id="PS50005">
    <property type="entry name" value="TPR"/>
    <property type="match status" value="1"/>
</dbReference>
<gene>
    <name evidence="11" type="ORF">KS407_22830</name>
</gene>
<dbReference type="Gene3D" id="1.25.40.10">
    <property type="entry name" value="Tetratricopeptide repeat domain"/>
    <property type="match status" value="2"/>
</dbReference>
<evidence type="ECO:0000256" key="2">
    <source>
        <dbReference type="ARBA" id="ARBA00022679"/>
    </source>
</evidence>
<keyword evidence="9" id="KW-0472">Membrane</keyword>
<dbReference type="InterPro" id="IPR017441">
    <property type="entry name" value="Protein_kinase_ATP_BS"/>
</dbReference>
<keyword evidence="5 7" id="KW-0067">ATP-binding</keyword>
<dbReference type="RefSeq" id="WP_088076924.1">
    <property type="nucleotide sequence ID" value="NZ_JAHQCR010000090.1"/>
</dbReference>
<evidence type="ECO:0000256" key="9">
    <source>
        <dbReference type="SAM" id="Phobius"/>
    </source>
</evidence>
<dbReference type="InterPro" id="IPR000719">
    <property type="entry name" value="Prot_kinase_dom"/>
</dbReference>
<dbReference type="InterPro" id="IPR011009">
    <property type="entry name" value="Kinase-like_dom_sf"/>
</dbReference>
<organism evidence="11 12">
    <name type="scientific">Evansella alkalicola</name>
    <dbReference type="NCBI Taxonomy" id="745819"/>
    <lineage>
        <taxon>Bacteria</taxon>
        <taxon>Bacillati</taxon>
        <taxon>Bacillota</taxon>
        <taxon>Bacilli</taxon>
        <taxon>Bacillales</taxon>
        <taxon>Bacillaceae</taxon>
        <taxon>Evansella</taxon>
    </lineage>
</organism>
<keyword evidence="3 7" id="KW-0547">Nucleotide-binding</keyword>
<dbReference type="SUPFAM" id="SSF48452">
    <property type="entry name" value="TPR-like"/>
    <property type="match status" value="1"/>
</dbReference>
<reference evidence="11 12" key="1">
    <citation type="submission" date="2021-06" db="EMBL/GenBank/DDBJ databases">
        <title>Bacillus sp. RD4P76, an endophyte from a halophyte.</title>
        <authorList>
            <person name="Sun J.-Q."/>
        </authorList>
    </citation>
    <scope>NUCLEOTIDE SEQUENCE [LARGE SCALE GENOMIC DNA]</scope>
    <source>
        <strain evidence="11 12">JCM 17098</strain>
    </source>
</reference>
<evidence type="ECO:0000256" key="7">
    <source>
        <dbReference type="PROSITE-ProRule" id="PRU10141"/>
    </source>
</evidence>
<protein>
    <recommendedName>
        <fullName evidence="1">non-specific serine/threonine protein kinase</fullName>
        <ecNumber evidence="1">2.7.11.1</ecNumber>
    </recommendedName>
</protein>